<feature type="compositionally biased region" description="Basic residues" evidence="2">
    <location>
        <begin position="213"/>
        <end position="225"/>
    </location>
</feature>
<dbReference type="AlphaFoldDB" id="A0A915D3P0"/>
<protein>
    <submittedName>
        <fullName evidence="4">PH domain-containing protein</fullName>
    </submittedName>
</protein>
<keyword evidence="3" id="KW-1185">Reference proteome</keyword>
<feature type="region of interest" description="Disordered" evidence="2">
    <location>
        <begin position="362"/>
        <end position="384"/>
    </location>
</feature>
<feature type="compositionally biased region" description="Low complexity" evidence="2">
    <location>
        <begin position="362"/>
        <end position="373"/>
    </location>
</feature>
<evidence type="ECO:0000256" key="1">
    <source>
        <dbReference type="SAM" id="Coils"/>
    </source>
</evidence>
<feature type="region of interest" description="Disordered" evidence="2">
    <location>
        <begin position="53"/>
        <end position="73"/>
    </location>
</feature>
<evidence type="ECO:0000256" key="2">
    <source>
        <dbReference type="SAM" id="MobiDB-lite"/>
    </source>
</evidence>
<feature type="compositionally biased region" description="Low complexity" evidence="2">
    <location>
        <begin position="193"/>
        <end position="204"/>
    </location>
</feature>
<organism evidence="3 4">
    <name type="scientific">Ditylenchus dipsaci</name>
    <dbReference type="NCBI Taxonomy" id="166011"/>
    <lineage>
        <taxon>Eukaryota</taxon>
        <taxon>Metazoa</taxon>
        <taxon>Ecdysozoa</taxon>
        <taxon>Nematoda</taxon>
        <taxon>Chromadorea</taxon>
        <taxon>Rhabditida</taxon>
        <taxon>Tylenchina</taxon>
        <taxon>Tylenchomorpha</taxon>
        <taxon>Sphaerularioidea</taxon>
        <taxon>Anguinidae</taxon>
        <taxon>Anguininae</taxon>
        <taxon>Ditylenchus</taxon>
    </lineage>
</organism>
<feature type="coiled-coil region" evidence="1">
    <location>
        <begin position="81"/>
        <end position="108"/>
    </location>
</feature>
<proteinExistence type="predicted"/>
<sequence>MERTNEVMLIILAKKKPDMCRLFFSNKNEMHQWVQTIKSARLIAPKYVRTANGPQEIETSKPVGDDAGDTDPDETAYNENISKWQKRLEILFNERMKQEEQLKDYFDERMKFFDSIRRHLKNFPAKTPKSDSALVPSTAKVRENRDIERLKSVLQTSRSTLDQLIETSQKARDSDLASFFDDLFELGQGGQPSSSSNDSSANYSDENEENNGNKKRANKPRRARTYHGTADSQSSSSSTRRHTTVPKVGSEDLPSGEEDASFNDQVDEDIRKLPLRVGSKARKAATDLIRENVSMRIENNKLRKEIALQDLHIASLRAQRKPRQERDFKMEYEKRMDNLKARQEQLDNLETALKQREAQMETMSSTFTMTSDTNSKPLSSTMRGKMPTFRSGSAIHELNTADSVKSGNLTDRPFSTVEKSSNSDIHVMPRHLVVKTETKLADKRRSKK</sequence>
<reference evidence="4" key="1">
    <citation type="submission" date="2022-11" db="UniProtKB">
        <authorList>
            <consortium name="WormBaseParasite"/>
        </authorList>
    </citation>
    <scope>IDENTIFICATION</scope>
</reference>
<name>A0A915D3P0_9BILA</name>
<dbReference type="Proteomes" id="UP000887574">
    <property type="component" value="Unplaced"/>
</dbReference>
<feature type="region of interest" description="Disordered" evidence="2">
    <location>
        <begin position="404"/>
        <end position="427"/>
    </location>
</feature>
<evidence type="ECO:0000313" key="3">
    <source>
        <dbReference type="Proteomes" id="UP000887574"/>
    </source>
</evidence>
<feature type="compositionally biased region" description="Acidic residues" evidence="2">
    <location>
        <begin position="254"/>
        <end position="265"/>
    </location>
</feature>
<keyword evidence="1" id="KW-0175">Coiled coil</keyword>
<dbReference type="WBParaSite" id="jg1551">
    <property type="protein sequence ID" value="jg1551"/>
    <property type="gene ID" value="jg1551"/>
</dbReference>
<accession>A0A915D3P0</accession>
<evidence type="ECO:0000313" key="4">
    <source>
        <dbReference type="WBParaSite" id="jg1551"/>
    </source>
</evidence>
<feature type="region of interest" description="Disordered" evidence="2">
    <location>
        <begin position="187"/>
        <end position="265"/>
    </location>
</feature>